<name>A0A0N4V5Y9_ENTVE</name>
<protein>
    <submittedName>
        <fullName evidence="5">MADF domain-containing protein</fullName>
    </submittedName>
</protein>
<dbReference type="WBParaSite" id="EVEC_0000565901-mRNA-1">
    <property type="protein sequence ID" value="EVEC_0000565901-mRNA-1"/>
    <property type="gene ID" value="EVEC_0000565901"/>
</dbReference>
<dbReference type="Proteomes" id="UP000274131">
    <property type="component" value="Unassembled WGS sequence"/>
</dbReference>
<proteinExistence type="predicted"/>
<evidence type="ECO:0000259" key="2">
    <source>
        <dbReference type="PROSITE" id="PS51029"/>
    </source>
</evidence>
<keyword evidence="4" id="KW-1185">Reference proteome</keyword>
<feature type="region of interest" description="Disordered" evidence="1">
    <location>
        <begin position="165"/>
        <end position="186"/>
    </location>
</feature>
<dbReference type="STRING" id="51028.A0A0N4V5Y9"/>
<feature type="compositionally biased region" description="Polar residues" evidence="1">
    <location>
        <begin position="174"/>
        <end position="186"/>
    </location>
</feature>
<sequence length="272" mass="31610">MVALWNDDARLVLIEEIHKRPEMWDSRRERYASTEQDDVRNQWKNLKDTFKRKMKKRMTDIEAGVEDAEPTWRFWSKMLFIKHDCHNEAPTTTINNMNVEAAACASFESYMTSLHSLVDKPMQEDRTNVFHENGANGSEVRMSTTQPMQNGYHCDGRDLPPNTSLHCPEEVDSLPSQSPLHQPTNSSLVRLRRKGVKRKNFEIDGEAANYSSQTKHDFEDEYTLFGKSVASSLRRLAECAPIDSLRLKKQISDLMFETELQQLLRRQKVETQ</sequence>
<dbReference type="AlphaFoldDB" id="A0A0N4V5Y9"/>
<accession>A0A0N4V5Y9</accession>
<dbReference type="Pfam" id="PF10545">
    <property type="entry name" value="MADF_DNA_bdg"/>
    <property type="match status" value="1"/>
</dbReference>
<organism evidence="5">
    <name type="scientific">Enterobius vermicularis</name>
    <name type="common">Human pinworm</name>
    <dbReference type="NCBI Taxonomy" id="51028"/>
    <lineage>
        <taxon>Eukaryota</taxon>
        <taxon>Metazoa</taxon>
        <taxon>Ecdysozoa</taxon>
        <taxon>Nematoda</taxon>
        <taxon>Chromadorea</taxon>
        <taxon>Rhabditida</taxon>
        <taxon>Spirurina</taxon>
        <taxon>Oxyuridomorpha</taxon>
        <taxon>Oxyuroidea</taxon>
        <taxon>Oxyuridae</taxon>
        <taxon>Enterobius</taxon>
    </lineage>
</organism>
<gene>
    <name evidence="3" type="ORF">EVEC_LOCUS5270</name>
</gene>
<evidence type="ECO:0000313" key="5">
    <source>
        <dbReference type="WBParaSite" id="EVEC_0000565901-mRNA-1"/>
    </source>
</evidence>
<dbReference type="OrthoDB" id="5876908at2759"/>
<dbReference type="EMBL" id="UXUI01008108">
    <property type="protein sequence ID" value="VDD90519.1"/>
    <property type="molecule type" value="Genomic_DNA"/>
</dbReference>
<evidence type="ECO:0000256" key="1">
    <source>
        <dbReference type="SAM" id="MobiDB-lite"/>
    </source>
</evidence>
<dbReference type="PROSITE" id="PS51029">
    <property type="entry name" value="MADF"/>
    <property type="match status" value="1"/>
</dbReference>
<dbReference type="InterPro" id="IPR006578">
    <property type="entry name" value="MADF-dom"/>
</dbReference>
<reference evidence="3 4" key="2">
    <citation type="submission" date="2018-10" db="EMBL/GenBank/DDBJ databases">
        <authorList>
            <consortium name="Pathogen Informatics"/>
        </authorList>
    </citation>
    <scope>NUCLEOTIDE SEQUENCE [LARGE SCALE GENOMIC DNA]</scope>
</reference>
<evidence type="ECO:0000313" key="4">
    <source>
        <dbReference type="Proteomes" id="UP000274131"/>
    </source>
</evidence>
<feature type="domain" description="MADF" evidence="2">
    <location>
        <begin position="1"/>
        <end position="86"/>
    </location>
</feature>
<reference evidence="5" key="1">
    <citation type="submission" date="2017-02" db="UniProtKB">
        <authorList>
            <consortium name="WormBaseParasite"/>
        </authorList>
    </citation>
    <scope>IDENTIFICATION</scope>
</reference>
<evidence type="ECO:0000313" key="3">
    <source>
        <dbReference type="EMBL" id="VDD90519.1"/>
    </source>
</evidence>